<dbReference type="AlphaFoldDB" id="V5ENL4"/>
<keyword evidence="1" id="KW-0472">Membrane</keyword>
<sequence length="367" mass="40359">MILPTLIKAPLSDSKTKLLRQNPAPFRYYTATTTHHYLYLSQNPTFARAEAWLARYRDVEGGWGVIEHINDDQFFIMFVSNNDLLVTDEGDIDTLMRDYDVLVQRYHAQLFWCAPQHARMQGEIVEPLSDVELTTFALTSTFRRTPFIVGGAIVLSAIIGFAGWLMLSQSVPPSNVTPVDPYLAYRTAVSHATSAHDGVKQAVILSGIAATVPDGWQVVSITLDDKATTLTVNRQAEGQRPVISAWLAQHPELSGYSHLSLNTLTITLPVRETLTAWQDHLMPSEIPLSSLTDTFVALGWTVTPPVKDGGLLTTTSTFGIKKQTDLAALLSLDGILKKLPVSAKATLTPEGDLWNVAITFTFYGAST</sequence>
<keyword evidence="1" id="KW-0812">Transmembrane</keyword>
<dbReference type="RefSeq" id="WP_023934183.1">
    <property type="nucleotide sequence ID" value="NZ_DF196820.1"/>
</dbReference>
<evidence type="ECO:0000313" key="2">
    <source>
        <dbReference type="EMBL" id="GAD31356.1"/>
    </source>
</evidence>
<keyword evidence="1" id="KW-1133">Transmembrane helix</keyword>
<evidence type="ECO:0000313" key="3">
    <source>
        <dbReference type="Proteomes" id="UP000030675"/>
    </source>
</evidence>
<organism evidence="2 3">
    <name type="scientific">Photobacterium leiognathi lrivu.4.1</name>
    <dbReference type="NCBI Taxonomy" id="1248232"/>
    <lineage>
        <taxon>Bacteria</taxon>
        <taxon>Pseudomonadati</taxon>
        <taxon>Pseudomonadota</taxon>
        <taxon>Gammaproteobacteria</taxon>
        <taxon>Vibrionales</taxon>
        <taxon>Vibrionaceae</taxon>
        <taxon>Photobacterium</taxon>
    </lineage>
</organism>
<gene>
    <name evidence="2" type="ORF">PLEI_3014</name>
</gene>
<reference evidence="3" key="1">
    <citation type="submission" date="2012-12" db="EMBL/GenBank/DDBJ databases">
        <title>Genome Sequence of Photobacterium leiognathi lrivu.4.1.</title>
        <authorList>
            <person name="Urbanczyk H."/>
            <person name="Ogura Y."/>
            <person name="Hayashi T."/>
            <person name="Dunlap P.V."/>
        </authorList>
    </citation>
    <scope>NUCLEOTIDE SEQUENCE [LARGE SCALE GENOMIC DNA]</scope>
    <source>
        <strain evidence="3">lrivu.4.1</strain>
    </source>
</reference>
<dbReference type="eggNOG" id="ENOG5031NQ3">
    <property type="taxonomic scope" value="Bacteria"/>
</dbReference>
<evidence type="ECO:0000256" key="1">
    <source>
        <dbReference type="SAM" id="Phobius"/>
    </source>
</evidence>
<name>V5ENL4_PHOLE</name>
<dbReference type="EMBL" id="DF196820">
    <property type="protein sequence ID" value="GAD31356.1"/>
    <property type="molecule type" value="Genomic_DNA"/>
</dbReference>
<protein>
    <submittedName>
        <fullName evidence="2">Uncharacterized protein</fullName>
    </submittedName>
</protein>
<dbReference type="HOGENOM" id="CLU_754097_0_0_6"/>
<accession>V5ENL4</accession>
<feature type="transmembrane region" description="Helical" evidence="1">
    <location>
        <begin position="147"/>
        <end position="167"/>
    </location>
</feature>
<dbReference type="Proteomes" id="UP000030675">
    <property type="component" value="Unassembled WGS sequence"/>
</dbReference>
<proteinExistence type="predicted"/>